<comment type="caution">
    <text evidence="2">The sequence shown here is derived from an EMBL/GenBank/DDBJ whole genome shotgun (WGS) entry which is preliminary data.</text>
</comment>
<reference evidence="2 3" key="1">
    <citation type="submission" date="2021-06" db="EMBL/GenBank/DDBJ databases">
        <title>Actinomycetes sequencing.</title>
        <authorList>
            <person name="Shan Q."/>
        </authorList>
    </citation>
    <scope>NUCLEOTIDE SEQUENCE [LARGE SCALE GENOMIC DNA]</scope>
    <source>
        <strain evidence="2 3">NEAU-G5</strain>
    </source>
</reference>
<evidence type="ECO:0000313" key="2">
    <source>
        <dbReference type="EMBL" id="MBU3062457.1"/>
    </source>
</evidence>
<accession>A0ABS6AWN6</accession>
<gene>
    <name evidence="2" type="ORF">KO481_13105</name>
</gene>
<dbReference type="EMBL" id="JAHKNI010000003">
    <property type="protein sequence ID" value="MBU3062457.1"/>
    <property type="molecule type" value="Genomic_DNA"/>
</dbReference>
<evidence type="ECO:0000256" key="1">
    <source>
        <dbReference type="SAM" id="MobiDB-lite"/>
    </source>
</evidence>
<protein>
    <submittedName>
        <fullName evidence="2">Uncharacterized protein</fullName>
    </submittedName>
</protein>
<feature type="region of interest" description="Disordered" evidence="1">
    <location>
        <begin position="1"/>
        <end position="27"/>
    </location>
</feature>
<sequence>MRHGLSGITSRGDADPILTGRTPPAMSSQLEPVPLGFYVFTAPEKRMVGERPKAFAHVLSGYKTVDGVPFPTRREIVPRLADGSAAEPVLIGMSLSDIEVVDG</sequence>
<evidence type="ECO:0000313" key="3">
    <source>
        <dbReference type="Proteomes" id="UP000733379"/>
    </source>
</evidence>
<keyword evidence="3" id="KW-1185">Reference proteome</keyword>
<name>A0ABS6AWN6_9NOCA</name>
<organism evidence="2 3">
    <name type="scientific">Nocardia albiluteola</name>
    <dbReference type="NCBI Taxonomy" id="2842303"/>
    <lineage>
        <taxon>Bacteria</taxon>
        <taxon>Bacillati</taxon>
        <taxon>Actinomycetota</taxon>
        <taxon>Actinomycetes</taxon>
        <taxon>Mycobacteriales</taxon>
        <taxon>Nocardiaceae</taxon>
        <taxon>Nocardia</taxon>
    </lineage>
</organism>
<proteinExistence type="predicted"/>
<dbReference type="Proteomes" id="UP000733379">
    <property type="component" value="Unassembled WGS sequence"/>
</dbReference>
<dbReference type="RefSeq" id="WP_215917302.1">
    <property type="nucleotide sequence ID" value="NZ_JAHKNI010000003.1"/>
</dbReference>